<dbReference type="Proteomes" id="UP000236416">
    <property type="component" value="Unassembled WGS sequence"/>
</dbReference>
<dbReference type="RefSeq" id="WP_103317862.1">
    <property type="nucleotide sequence ID" value="NZ_PPTF01000016.1"/>
</dbReference>
<gene>
    <name evidence="1" type="ORF">C2134_04445</name>
</gene>
<organism evidence="1 2">
    <name type="scientific">Chromobacterium sinusclupearum</name>
    <dbReference type="NCBI Taxonomy" id="2077146"/>
    <lineage>
        <taxon>Bacteria</taxon>
        <taxon>Pseudomonadati</taxon>
        <taxon>Pseudomonadota</taxon>
        <taxon>Betaproteobacteria</taxon>
        <taxon>Neisseriales</taxon>
        <taxon>Chromobacteriaceae</taxon>
        <taxon>Chromobacterium</taxon>
    </lineage>
</organism>
<proteinExistence type="predicted"/>
<dbReference type="EMBL" id="PPTF01000016">
    <property type="protein sequence ID" value="POA99827.1"/>
    <property type="molecule type" value="Genomic_DNA"/>
</dbReference>
<evidence type="ECO:0000313" key="2">
    <source>
        <dbReference type="Proteomes" id="UP000236416"/>
    </source>
</evidence>
<keyword evidence="2" id="KW-1185">Reference proteome</keyword>
<sequence length="105" mass="11227">MANLENPIALLADHHQAFQQRTADAALYDLADSHAEMLQADVAASIALLGELVSSYPQDTGMDTAVLHHLGQTLRLLGAISCFAGQERCMIATARELPAKKGGRK</sequence>
<reference evidence="1 2" key="1">
    <citation type="submission" date="2018-01" db="EMBL/GenBank/DDBJ databases">
        <title>Genomic Sequence of Chromobacterium MWU13-2610 from wild cranberry bogs within the Cape Cod National Seashore.</title>
        <authorList>
            <person name="O'Hara-Hanley K."/>
            <person name="Soby S."/>
            <person name="Harrison A."/>
        </authorList>
    </citation>
    <scope>NUCLEOTIDE SEQUENCE [LARGE SCALE GENOMIC DNA]</scope>
    <source>
        <strain evidence="1 2">MWU13-2610</strain>
    </source>
</reference>
<accession>A0A2K4MS21</accession>
<dbReference type="AlphaFoldDB" id="A0A2K4MS21"/>
<name>A0A2K4MS21_9NEIS</name>
<comment type="caution">
    <text evidence="1">The sequence shown here is derived from an EMBL/GenBank/DDBJ whole genome shotgun (WGS) entry which is preliminary data.</text>
</comment>
<protein>
    <submittedName>
        <fullName evidence="1">Uncharacterized protein</fullName>
    </submittedName>
</protein>
<evidence type="ECO:0000313" key="1">
    <source>
        <dbReference type="EMBL" id="POA99827.1"/>
    </source>
</evidence>